<feature type="region of interest" description="Disordered" evidence="5">
    <location>
        <begin position="211"/>
        <end position="247"/>
    </location>
</feature>
<evidence type="ECO:0000256" key="5">
    <source>
        <dbReference type="SAM" id="MobiDB-lite"/>
    </source>
</evidence>
<dbReference type="Pfam" id="PF07282">
    <property type="entry name" value="Cas12f1-like_TNB"/>
    <property type="match status" value="1"/>
</dbReference>
<proteinExistence type="inferred from homology"/>
<dbReference type="NCBIfam" id="NF040570">
    <property type="entry name" value="guided_TnpB"/>
    <property type="match status" value="1"/>
</dbReference>
<keyword evidence="4" id="KW-0233">DNA recombination</keyword>
<dbReference type="Proteomes" id="UP000734823">
    <property type="component" value="Unassembled WGS sequence"/>
</dbReference>
<protein>
    <submittedName>
        <fullName evidence="8">IS200/IS605 family element transposase accessory protein TnpB</fullName>
    </submittedName>
</protein>
<gene>
    <name evidence="8" type="primary">tnpB</name>
    <name evidence="8" type="ORF">GPZ80_26760</name>
</gene>
<sequence>MVERAERTPARPDAVIGVDLGIKALAVFSDGRPPSANPRHHDIARRKLARMSRAVSRKQGPNRRIGRAPSNRWRRANDRRNRVHHRVGNQRRDAIHKLTIDLARVYGTIVIEDLHVAGVLGSRRLARAVADAGFAEIRRQLTYKTAWNGGTLQVADRWFPSTKMCSRCQAVKPRLPLRVRTFCCEYCGLTLDRDVNAALNLAALVDRHVAGSGPETGNGRGADRKTAPGAAGGHEASTPHRAISAGSDGDLHLVSGGSRRVIITPLNGEAEHIGHQVDSGATQSA</sequence>
<accession>A0ABR7LDH9</accession>
<dbReference type="NCBIfam" id="TIGR01766">
    <property type="entry name" value="IS200/IS605 family accessory protein TnpB-like domain"/>
    <property type="match status" value="1"/>
</dbReference>
<evidence type="ECO:0000256" key="3">
    <source>
        <dbReference type="ARBA" id="ARBA00023125"/>
    </source>
</evidence>
<evidence type="ECO:0000259" key="6">
    <source>
        <dbReference type="Pfam" id="PF01385"/>
    </source>
</evidence>
<feature type="domain" description="Cas12f1-like TNB" evidence="7">
    <location>
        <begin position="134"/>
        <end position="201"/>
    </location>
</feature>
<evidence type="ECO:0000256" key="1">
    <source>
        <dbReference type="ARBA" id="ARBA00008761"/>
    </source>
</evidence>
<keyword evidence="2" id="KW-0815">Transposition</keyword>
<organism evidence="8 9">
    <name type="scientific">Actinokineospora xionganensis</name>
    <dbReference type="NCBI Taxonomy" id="2684470"/>
    <lineage>
        <taxon>Bacteria</taxon>
        <taxon>Bacillati</taxon>
        <taxon>Actinomycetota</taxon>
        <taxon>Actinomycetes</taxon>
        <taxon>Pseudonocardiales</taxon>
        <taxon>Pseudonocardiaceae</taxon>
        <taxon>Actinokineospora</taxon>
    </lineage>
</organism>
<name>A0ABR7LDH9_9PSEU</name>
<keyword evidence="3" id="KW-0238">DNA-binding</keyword>
<dbReference type="Pfam" id="PF01385">
    <property type="entry name" value="OrfB_IS605"/>
    <property type="match status" value="1"/>
</dbReference>
<dbReference type="InterPro" id="IPR010095">
    <property type="entry name" value="Cas12f1-like_TNB"/>
</dbReference>
<comment type="similarity">
    <text evidence="1">In the C-terminal section; belongs to the transposase 35 family.</text>
</comment>
<reference evidence="8 9" key="1">
    <citation type="submission" date="2020-06" db="EMBL/GenBank/DDBJ databases">
        <title>Actinokineospora xiongansis sp. nov., isolated from soil of Baiyangdian.</title>
        <authorList>
            <person name="Zhang X."/>
        </authorList>
    </citation>
    <scope>NUCLEOTIDE SEQUENCE [LARGE SCALE GENOMIC DNA]</scope>
    <source>
        <strain evidence="8 9">HBU206404</strain>
    </source>
</reference>
<feature type="domain" description="Probable transposase IS891/IS1136/IS1341" evidence="6">
    <location>
        <begin position="7"/>
        <end position="120"/>
    </location>
</feature>
<evidence type="ECO:0000313" key="8">
    <source>
        <dbReference type="EMBL" id="MBC6450766.1"/>
    </source>
</evidence>
<dbReference type="InterPro" id="IPR001959">
    <property type="entry name" value="Transposase"/>
</dbReference>
<evidence type="ECO:0000256" key="2">
    <source>
        <dbReference type="ARBA" id="ARBA00022578"/>
    </source>
</evidence>
<dbReference type="EMBL" id="JABVED010000019">
    <property type="protein sequence ID" value="MBC6450766.1"/>
    <property type="molecule type" value="Genomic_DNA"/>
</dbReference>
<keyword evidence="9" id="KW-1185">Reference proteome</keyword>
<evidence type="ECO:0000256" key="4">
    <source>
        <dbReference type="ARBA" id="ARBA00023172"/>
    </source>
</evidence>
<evidence type="ECO:0000313" key="9">
    <source>
        <dbReference type="Proteomes" id="UP000734823"/>
    </source>
</evidence>
<comment type="caution">
    <text evidence="8">The sequence shown here is derived from an EMBL/GenBank/DDBJ whole genome shotgun (WGS) entry which is preliminary data.</text>
</comment>
<evidence type="ECO:0000259" key="7">
    <source>
        <dbReference type="Pfam" id="PF07282"/>
    </source>
</evidence>